<evidence type="ECO:0000313" key="9">
    <source>
        <dbReference type="Proteomes" id="UP000660729"/>
    </source>
</evidence>
<dbReference type="PANTHER" id="PTHR10869">
    <property type="entry name" value="PROLYL 4-HYDROXYLASE ALPHA SUBUNIT"/>
    <property type="match status" value="1"/>
</dbReference>
<keyword evidence="3" id="KW-0223">Dioxygenase</keyword>
<dbReference type="AlphaFoldDB" id="A0A8H6REC8"/>
<reference evidence="8" key="1">
    <citation type="submission" date="2020-04" db="EMBL/GenBank/DDBJ databases">
        <title>Draft genome resource of the tomato pathogen Pseudocercospora fuligena.</title>
        <authorList>
            <person name="Zaccaron A."/>
        </authorList>
    </citation>
    <scope>NUCLEOTIDE SEQUENCE</scope>
    <source>
        <strain evidence="8">PF001</strain>
    </source>
</reference>
<evidence type="ECO:0000313" key="8">
    <source>
        <dbReference type="EMBL" id="KAF7189428.1"/>
    </source>
</evidence>
<dbReference type="PANTHER" id="PTHR10869:SF242">
    <property type="entry name" value="PROLYL 4-HYDROXYLASE ALPHA SUBUNIT DOMAIN-CONTAINING PROTEIN"/>
    <property type="match status" value="1"/>
</dbReference>
<dbReference type="OrthoDB" id="420380at2759"/>
<dbReference type="GO" id="GO:0031418">
    <property type="term" value="F:L-ascorbic acid binding"/>
    <property type="evidence" value="ECO:0007669"/>
    <property type="project" value="InterPro"/>
</dbReference>
<keyword evidence="2" id="KW-0479">Metal-binding</keyword>
<keyword evidence="6" id="KW-0472">Membrane</keyword>
<keyword evidence="5" id="KW-0408">Iron</keyword>
<keyword evidence="9" id="KW-1185">Reference proteome</keyword>
<gene>
    <name evidence="8" type="ORF">HII31_09273</name>
</gene>
<evidence type="ECO:0000259" key="7">
    <source>
        <dbReference type="SMART" id="SM00702"/>
    </source>
</evidence>
<dbReference type="InterPro" id="IPR045054">
    <property type="entry name" value="P4HA-like"/>
</dbReference>
<keyword evidence="6" id="KW-0812">Transmembrane</keyword>
<evidence type="ECO:0000256" key="2">
    <source>
        <dbReference type="ARBA" id="ARBA00022723"/>
    </source>
</evidence>
<dbReference type="InterPro" id="IPR006620">
    <property type="entry name" value="Pro_4_hyd_alph"/>
</dbReference>
<accession>A0A8H6REC8</accession>
<dbReference type="Gene3D" id="2.60.120.620">
    <property type="entry name" value="q2cbj1_9rhob like domain"/>
    <property type="match status" value="1"/>
</dbReference>
<feature type="transmembrane region" description="Helical" evidence="6">
    <location>
        <begin position="16"/>
        <end position="35"/>
    </location>
</feature>
<evidence type="ECO:0000256" key="3">
    <source>
        <dbReference type="ARBA" id="ARBA00022964"/>
    </source>
</evidence>
<dbReference type="GO" id="GO:0004656">
    <property type="term" value="F:procollagen-proline 4-dioxygenase activity"/>
    <property type="evidence" value="ECO:0007669"/>
    <property type="project" value="TreeGrafter"/>
</dbReference>
<organism evidence="8 9">
    <name type="scientific">Pseudocercospora fuligena</name>
    <dbReference type="NCBI Taxonomy" id="685502"/>
    <lineage>
        <taxon>Eukaryota</taxon>
        <taxon>Fungi</taxon>
        <taxon>Dikarya</taxon>
        <taxon>Ascomycota</taxon>
        <taxon>Pezizomycotina</taxon>
        <taxon>Dothideomycetes</taxon>
        <taxon>Dothideomycetidae</taxon>
        <taxon>Mycosphaerellales</taxon>
        <taxon>Mycosphaerellaceae</taxon>
        <taxon>Pseudocercospora</taxon>
    </lineage>
</organism>
<name>A0A8H6REC8_9PEZI</name>
<keyword evidence="4" id="KW-0560">Oxidoreductase</keyword>
<protein>
    <submittedName>
        <fullName evidence="8">Prolyl 4-hydroxylase 1</fullName>
    </submittedName>
</protein>
<comment type="cofactor">
    <cofactor evidence="1">
        <name>L-ascorbate</name>
        <dbReference type="ChEBI" id="CHEBI:38290"/>
    </cofactor>
</comment>
<feature type="domain" description="Prolyl 4-hydroxylase alpha subunit" evidence="7">
    <location>
        <begin position="66"/>
        <end position="266"/>
    </location>
</feature>
<dbReference type="SMART" id="SM00702">
    <property type="entry name" value="P4Hc"/>
    <property type="match status" value="1"/>
</dbReference>
<dbReference type="GO" id="GO:0005783">
    <property type="term" value="C:endoplasmic reticulum"/>
    <property type="evidence" value="ECO:0007669"/>
    <property type="project" value="TreeGrafter"/>
</dbReference>
<dbReference type="GO" id="GO:0005506">
    <property type="term" value="F:iron ion binding"/>
    <property type="evidence" value="ECO:0007669"/>
    <property type="project" value="InterPro"/>
</dbReference>
<evidence type="ECO:0000256" key="6">
    <source>
        <dbReference type="SAM" id="Phobius"/>
    </source>
</evidence>
<evidence type="ECO:0000256" key="1">
    <source>
        <dbReference type="ARBA" id="ARBA00001961"/>
    </source>
</evidence>
<comment type="caution">
    <text evidence="8">The sequence shown here is derived from an EMBL/GenBank/DDBJ whole genome shotgun (WGS) entry which is preliminary data.</text>
</comment>
<dbReference type="Proteomes" id="UP000660729">
    <property type="component" value="Unassembled WGS sequence"/>
</dbReference>
<evidence type="ECO:0000256" key="5">
    <source>
        <dbReference type="ARBA" id="ARBA00023004"/>
    </source>
</evidence>
<dbReference type="EMBL" id="JABCIY010000189">
    <property type="protein sequence ID" value="KAF7189428.1"/>
    <property type="molecule type" value="Genomic_DNA"/>
</dbReference>
<proteinExistence type="predicted"/>
<sequence length="271" mass="31040">MRAFTVIKTQSNGVEFTHWLGFIFLPLLLGVLGLLKQKEAYKVIHQDYGTNCEQAQYTVRTISYDPLIQHIENLVTPREIQYLLTLAKDRFNHSTAYFKNGSILITSDRTSSSAFLPSNDPTVKCILARVAEYQGYADPNLIEELQVTRYLPGQFFGTHYDWLQGAANPGDYIFDRDTTFFATLEATCSDCGTWFSLLNYDWTFEDPRWCSFVDCNRRDGLTVKPVPGSAVFWKNLHENGTGDERMLHAGLSARDGFRTGLNIWTRREFIL</sequence>
<evidence type="ECO:0000256" key="4">
    <source>
        <dbReference type="ARBA" id="ARBA00023002"/>
    </source>
</evidence>
<keyword evidence="6" id="KW-1133">Transmembrane helix</keyword>